<feature type="region of interest" description="Disordered" evidence="12">
    <location>
        <begin position="1"/>
        <end position="33"/>
    </location>
</feature>
<evidence type="ECO:0000256" key="10">
    <source>
        <dbReference type="ARBA" id="ARBA00042761"/>
    </source>
</evidence>
<feature type="domain" description="3'-5' exonuclease" evidence="13">
    <location>
        <begin position="293"/>
        <end position="481"/>
    </location>
</feature>
<comment type="subcellular location">
    <subcellularLocation>
        <location evidence="1">Nucleus</location>
    </subcellularLocation>
</comment>
<evidence type="ECO:0000256" key="5">
    <source>
        <dbReference type="ARBA" id="ARBA00022839"/>
    </source>
</evidence>
<accession>A0A9J6CH38</accession>
<evidence type="ECO:0000256" key="2">
    <source>
        <dbReference type="ARBA" id="ARBA00022722"/>
    </source>
</evidence>
<comment type="similarity">
    <text evidence="8">Belongs to the WRNexo family.</text>
</comment>
<dbReference type="InterPro" id="IPR012337">
    <property type="entry name" value="RNaseH-like_sf"/>
</dbReference>
<comment type="function">
    <text evidence="11">Has exonuclease activity on both single-stranded and duplex templates bearing overhangs, but not blunt ended duplex DNA, and cleaves in a 3'-5' direction. Essential for the formation of DNA replication focal centers. Has an important role in maintaining genome stability.</text>
</comment>
<dbReference type="GO" id="GO:0003676">
    <property type="term" value="F:nucleic acid binding"/>
    <property type="evidence" value="ECO:0007669"/>
    <property type="project" value="InterPro"/>
</dbReference>
<evidence type="ECO:0000256" key="3">
    <source>
        <dbReference type="ARBA" id="ARBA00022723"/>
    </source>
</evidence>
<evidence type="ECO:0000256" key="7">
    <source>
        <dbReference type="ARBA" id="ARBA00023242"/>
    </source>
</evidence>
<sequence>MSGEKRKIPDWMRKNNSKKTDDLKEEPTKKLPKTSSFSWKPVEYGGKIEYMFQYDEIEEAFTEINKNIFKRVANPDEKIPVAFDLEWNFNFLTQKKYKTAVMQICIDLDKCYVLQVFKFNNLPQSLLDFLFNEKILLHGLNISMDIEKLNEDFPETKAGLLLSKCIDLRDYYNQVFNNNTFWSLASLCGQTLNLQMSKKLRISNWQSTLSHDQKLYAAIDVYIGQRIYYHIRDKQRSNEKIYDEKFGKKSDHMLAQRSDERVQKCDSEVFTYKFDNLKDLKMIDYKGKIHYLIDFITVAETFDRLNSEINKMAESLETNEKIPVAFDMEWSFDYKSGAGKTAVIQICYDVKECYVVHMSKVQRVPAALTIFLKNEHIVLHGVNIKNDFRKLERDFPCIKADPLIEKCVDLRTYYNDVFNSSEKWSLQTLCAHTLKANMDKSRNVRMSKWDYSKLSQKQLLYASIDVYVGQLIYLFINSKEKENSNKYTGFFTVYEELEKSAMSNNLNDDINALMNS</sequence>
<proteinExistence type="inferred from homology"/>
<dbReference type="EMBL" id="JADBJN010000001">
    <property type="protein sequence ID" value="KAG5681091.1"/>
    <property type="molecule type" value="Genomic_DNA"/>
</dbReference>
<dbReference type="PANTHER" id="PTHR13620:SF109">
    <property type="entry name" value="3'-5' EXONUCLEASE"/>
    <property type="match status" value="1"/>
</dbReference>
<keyword evidence="15" id="KW-1185">Reference proteome</keyword>
<comment type="caution">
    <text evidence="14">The sequence shown here is derived from an EMBL/GenBank/DDBJ whole genome shotgun (WGS) entry which is preliminary data.</text>
</comment>
<dbReference type="SUPFAM" id="SSF53098">
    <property type="entry name" value="Ribonuclease H-like"/>
    <property type="match status" value="2"/>
</dbReference>
<reference evidence="14" key="1">
    <citation type="submission" date="2021-03" db="EMBL/GenBank/DDBJ databases">
        <title>Chromosome level genome of the anhydrobiotic midge Polypedilum vanderplanki.</title>
        <authorList>
            <person name="Yoshida Y."/>
            <person name="Kikawada T."/>
            <person name="Gusev O."/>
        </authorList>
    </citation>
    <scope>NUCLEOTIDE SEQUENCE</scope>
    <source>
        <strain evidence="14">NIAS01</strain>
        <tissue evidence="14">Whole body or cell culture</tissue>
    </source>
</reference>
<dbReference type="GO" id="GO:0046872">
    <property type="term" value="F:metal ion binding"/>
    <property type="evidence" value="ECO:0007669"/>
    <property type="project" value="UniProtKB-KW"/>
</dbReference>
<keyword evidence="3" id="KW-0479">Metal-binding</keyword>
<evidence type="ECO:0000256" key="11">
    <source>
        <dbReference type="ARBA" id="ARBA00045901"/>
    </source>
</evidence>
<organism evidence="14 15">
    <name type="scientific">Polypedilum vanderplanki</name>
    <name type="common">Sleeping chironomid midge</name>
    <dbReference type="NCBI Taxonomy" id="319348"/>
    <lineage>
        <taxon>Eukaryota</taxon>
        <taxon>Metazoa</taxon>
        <taxon>Ecdysozoa</taxon>
        <taxon>Arthropoda</taxon>
        <taxon>Hexapoda</taxon>
        <taxon>Insecta</taxon>
        <taxon>Pterygota</taxon>
        <taxon>Neoptera</taxon>
        <taxon>Endopterygota</taxon>
        <taxon>Diptera</taxon>
        <taxon>Nematocera</taxon>
        <taxon>Chironomoidea</taxon>
        <taxon>Chironomidae</taxon>
        <taxon>Chironominae</taxon>
        <taxon>Polypedilum</taxon>
        <taxon>Polypedilum</taxon>
    </lineage>
</organism>
<evidence type="ECO:0000256" key="1">
    <source>
        <dbReference type="ARBA" id="ARBA00004123"/>
    </source>
</evidence>
<evidence type="ECO:0000256" key="12">
    <source>
        <dbReference type="SAM" id="MobiDB-lite"/>
    </source>
</evidence>
<dbReference type="PANTHER" id="PTHR13620">
    <property type="entry name" value="3-5 EXONUCLEASE"/>
    <property type="match status" value="1"/>
</dbReference>
<dbReference type="Gene3D" id="3.30.420.10">
    <property type="entry name" value="Ribonuclease H-like superfamily/Ribonuclease H"/>
    <property type="match status" value="2"/>
</dbReference>
<dbReference type="InterPro" id="IPR036397">
    <property type="entry name" value="RNaseH_sf"/>
</dbReference>
<feature type="domain" description="3'-5' exonuclease" evidence="13">
    <location>
        <begin position="48"/>
        <end position="236"/>
    </location>
</feature>
<keyword evidence="6" id="KW-0460">Magnesium</keyword>
<evidence type="ECO:0000256" key="9">
    <source>
        <dbReference type="ARBA" id="ARBA00040531"/>
    </source>
</evidence>
<gene>
    <name evidence="14" type="ORF">PVAND_010557</name>
</gene>
<dbReference type="CDD" id="cd06141">
    <property type="entry name" value="WRN_exo"/>
    <property type="match status" value="2"/>
</dbReference>
<evidence type="ECO:0000256" key="6">
    <source>
        <dbReference type="ARBA" id="ARBA00022842"/>
    </source>
</evidence>
<dbReference type="Proteomes" id="UP001107558">
    <property type="component" value="Chromosome 1"/>
</dbReference>
<protein>
    <recommendedName>
        <fullName evidence="9">3'-5' exonuclease</fullName>
    </recommendedName>
    <alternativeName>
        <fullName evidence="10">Werner Syndrome-like exonuclease</fullName>
    </alternativeName>
</protein>
<keyword evidence="2" id="KW-0540">Nuclease</keyword>
<dbReference type="GO" id="GO:0006139">
    <property type="term" value="P:nucleobase-containing compound metabolic process"/>
    <property type="evidence" value="ECO:0007669"/>
    <property type="project" value="InterPro"/>
</dbReference>
<feature type="compositionally biased region" description="Basic and acidic residues" evidence="12">
    <location>
        <begin position="1"/>
        <end position="29"/>
    </location>
</feature>
<evidence type="ECO:0000313" key="15">
    <source>
        <dbReference type="Proteomes" id="UP001107558"/>
    </source>
</evidence>
<evidence type="ECO:0000259" key="13">
    <source>
        <dbReference type="SMART" id="SM00474"/>
    </source>
</evidence>
<dbReference type="SMART" id="SM00474">
    <property type="entry name" value="35EXOc"/>
    <property type="match status" value="2"/>
</dbReference>
<name>A0A9J6CH38_POLVA</name>
<dbReference type="InterPro" id="IPR002562">
    <property type="entry name" value="3'-5'_exonuclease_dom"/>
</dbReference>
<dbReference type="AlphaFoldDB" id="A0A9J6CH38"/>
<keyword evidence="5" id="KW-0269">Exonuclease</keyword>
<dbReference type="OrthoDB" id="10261556at2759"/>
<dbReference type="GO" id="GO:0005634">
    <property type="term" value="C:nucleus"/>
    <property type="evidence" value="ECO:0007669"/>
    <property type="project" value="UniProtKB-SubCell"/>
</dbReference>
<keyword evidence="4" id="KW-0378">Hydrolase</keyword>
<keyword evidence="7" id="KW-0539">Nucleus</keyword>
<evidence type="ECO:0000256" key="4">
    <source>
        <dbReference type="ARBA" id="ARBA00022801"/>
    </source>
</evidence>
<dbReference type="InterPro" id="IPR051132">
    <property type="entry name" value="3-5_Exonuclease_domain"/>
</dbReference>
<dbReference type="Pfam" id="PF01612">
    <property type="entry name" value="DNA_pol_A_exo1"/>
    <property type="match status" value="2"/>
</dbReference>
<evidence type="ECO:0000256" key="8">
    <source>
        <dbReference type="ARBA" id="ARBA00037949"/>
    </source>
</evidence>
<evidence type="ECO:0000313" key="14">
    <source>
        <dbReference type="EMBL" id="KAG5681091.1"/>
    </source>
</evidence>
<dbReference type="GO" id="GO:0008408">
    <property type="term" value="F:3'-5' exonuclease activity"/>
    <property type="evidence" value="ECO:0007669"/>
    <property type="project" value="InterPro"/>
</dbReference>